<reference evidence="1" key="1">
    <citation type="journal article" date="2023" name="Mol. Phylogenet. Evol.">
        <title>Genome-scale phylogeny and comparative genomics of the fungal order Sordariales.</title>
        <authorList>
            <person name="Hensen N."/>
            <person name="Bonometti L."/>
            <person name="Westerberg I."/>
            <person name="Brannstrom I.O."/>
            <person name="Guillou S."/>
            <person name="Cros-Aarteil S."/>
            <person name="Calhoun S."/>
            <person name="Haridas S."/>
            <person name="Kuo A."/>
            <person name="Mondo S."/>
            <person name="Pangilinan J."/>
            <person name="Riley R."/>
            <person name="LaButti K."/>
            <person name="Andreopoulos B."/>
            <person name="Lipzen A."/>
            <person name="Chen C."/>
            <person name="Yan M."/>
            <person name="Daum C."/>
            <person name="Ng V."/>
            <person name="Clum A."/>
            <person name="Steindorff A."/>
            <person name="Ohm R.A."/>
            <person name="Martin F."/>
            <person name="Silar P."/>
            <person name="Natvig D.O."/>
            <person name="Lalanne C."/>
            <person name="Gautier V."/>
            <person name="Ament-Velasquez S.L."/>
            <person name="Kruys A."/>
            <person name="Hutchinson M.I."/>
            <person name="Powell A.J."/>
            <person name="Barry K."/>
            <person name="Miller A.N."/>
            <person name="Grigoriev I.V."/>
            <person name="Debuchy R."/>
            <person name="Gladieux P."/>
            <person name="Hiltunen Thoren M."/>
            <person name="Johannesson H."/>
        </authorList>
    </citation>
    <scope>NUCLEOTIDE SEQUENCE</scope>
    <source>
        <strain evidence="1">FGSC 1904</strain>
    </source>
</reference>
<keyword evidence="2" id="KW-1185">Reference proteome</keyword>
<sequence>MACKDLENLIQDLSVDIESSRKRKRLMAKDAMVLKKDTLAKYEMRLQNAVQLSTFALQGYTTYVFLDSYLVPSANLAHDAGP</sequence>
<evidence type="ECO:0000313" key="2">
    <source>
        <dbReference type="Proteomes" id="UP001281003"/>
    </source>
</evidence>
<dbReference type="EMBL" id="JAUTDP010000009">
    <property type="protein sequence ID" value="KAK3396272.1"/>
    <property type="molecule type" value="Genomic_DNA"/>
</dbReference>
<dbReference type="AlphaFoldDB" id="A0AAE0PAN0"/>
<organism evidence="1 2">
    <name type="scientific">Sordaria brevicollis</name>
    <dbReference type="NCBI Taxonomy" id="83679"/>
    <lineage>
        <taxon>Eukaryota</taxon>
        <taxon>Fungi</taxon>
        <taxon>Dikarya</taxon>
        <taxon>Ascomycota</taxon>
        <taxon>Pezizomycotina</taxon>
        <taxon>Sordariomycetes</taxon>
        <taxon>Sordariomycetidae</taxon>
        <taxon>Sordariales</taxon>
        <taxon>Sordariaceae</taxon>
        <taxon>Sordaria</taxon>
    </lineage>
</organism>
<comment type="caution">
    <text evidence="1">The sequence shown here is derived from an EMBL/GenBank/DDBJ whole genome shotgun (WGS) entry which is preliminary data.</text>
</comment>
<gene>
    <name evidence="1" type="ORF">B0T20DRAFT_417303</name>
</gene>
<name>A0AAE0PAN0_SORBR</name>
<reference evidence="1" key="2">
    <citation type="submission" date="2023-07" db="EMBL/GenBank/DDBJ databases">
        <authorList>
            <consortium name="Lawrence Berkeley National Laboratory"/>
            <person name="Haridas S."/>
            <person name="Hensen N."/>
            <person name="Bonometti L."/>
            <person name="Westerberg I."/>
            <person name="Brannstrom I.O."/>
            <person name="Guillou S."/>
            <person name="Cros-Aarteil S."/>
            <person name="Calhoun S."/>
            <person name="Kuo A."/>
            <person name="Mondo S."/>
            <person name="Pangilinan J."/>
            <person name="Riley R."/>
            <person name="LaButti K."/>
            <person name="Andreopoulos B."/>
            <person name="Lipzen A."/>
            <person name="Chen C."/>
            <person name="Yanf M."/>
            <person name="Daum C."/>
            <person name="Ng V."/>
            <person name="Clum A."/>
            <person name="Steindorff A."/>
            <person name="Ohm R."/>
            <person name="Martin F."/>
            <person name="Silar P."/>
            <person name="Natvig D."/>
            <person name="Lalanne C."/>
            <person name="Gautier V."/>
            <person name="Ament-velasquez S.L."/>
            <person name="Kruys A."/>
            <person name="Hutchinson M.I."/>
            <person name="Powell A.J."/>
            <person name="Barry K."/>
            <person name="Miller A.N."/>
            <person name="Grigoriev I.V."/>
            <person name="Debuchy R."/>
            <person name="Gladieux P."/>
            <person name="Thoren M.H."/>
            <person name="Johannesson H."/>
        </authorList>
    </citation>
    <scope>NUCLEOTIDE SEQUENCE</scope>
    <source>
        <strain evidence="1">FGSC 1904</strain>
    </source>
</reference>
<dbReference type="Proteomes" id="UP001281003">
    <property type="component" value="Unassembled WGS sequence"/>
</dbReference>
<proteinExistence type="predicted"/>
<accession>A0AAE0PAN0</accession>
<evidence type="ECO:0000313" key="1">
    <source>
        <dbReference type="EMBL" id="KAK3396272.1"/>
    </source>
</evidence>
<protein>
    <submittedName>
        <fullName evidence="1">Uncharacterized protein</fullName>
    </submittedName>
</protein>